<keyword evidence="1" id="KW-1133">Transmembrane helix</keyword>
<feature type="transmembrane region" description="Helical" evidence="1">
    <location>
        <begin position="1188"/>
        <end position="1205"/>
    </location>
</feature>
<dbReference type="InterPro" id="IPR013320">
    <property type="entry name" value="ConA-like_dom_sf"/>
</dbReference>
<dbReference type="Proteomes" id="UP000187209">
    <property type="component" value="Unassembled WGS sequence"/>
</dbReference>
<evidence type="ECO:0000313" key="3">
    <source>
        <dbReference type="EMBL" id="OMJ81862.1"/>
    </source>
</evidence>
<feature type="transmembrane region" description="Helical" evidence="1">
    <location>
        <begin position="1105"/>
        <end position="1130"/>
    </location>
</feature>
<evidence type="ECO:0000313" key="4">
    <source>
        <dbReference type="Proteomes" id="UP000187209"/>
    </source>
</evidence>
<evidence type="ECO:0000256" key="1">
    <source>
        <dbReference type="SAM" id="Phobius"/>
    </source>
</evidence>
<comment type="caution">
    <text evidence="3">The sequence shown here is derived from an EMBL/GenBank/DDBJ whole genome shotgun (WGS) entry which is preliminary data.</text>
</comment>
<dbReference type="SUPFAM" id="SSF49899">
    <property type="entry name" value="Concanavalin A-like lectins/glucanases"/>
    <property type="match status" value="1"/>
</dbReference>
<reference evidence="3 4" key="1">
    <citation type="submission" date="2016-11" db="EMBL/GenBank/DDBJ databases">
        <title>The macronuclear genome of Stentor coeruleus: a giant cell with tiny introns.</title>
        <authorList>
            <person name="Slabodnick M."/>
            <person name="Ruby J.G."/>
            <person name="Reiff S.B."/>
            <person name="Swart E.C."/>
            <person name="Gosai S."/>
            <person name="Prabakaran S."/>
            <person name="Witkowska E."/>
            <person name="Larue G.E."/>
            <person name="Fisher S."/>
            <person name="Freeman R.M."/>
            <person name="Gunawardena J."/>
            <person name="Chu W."/>
            <person name="Stover N.A."/>
            <person name="Gregory B.D."/>
            <person name="Nowacki M."/>
            <person name="Derisi J."/>
            <person name="Roy S.W."/>
            <person name="Marshall W.F."/>
            <person name="Sood P."/>
        </authorList>
    </citation>
    <scope>NUCLEOTIDE SEQUENCE [LARGE SCALE GENOMIC DNA]</scope>
    <source>
        <strain evidence="3">WM001</strain>
    </source>
</reference>
<feature type="transmembrane region" description="Helical" evidence="1">
    <location>
        <begin position="1072"/>
        <end position="1093"/>
    </location>
</feature>
<feature type="transmembrane region" description="Helical" evidence="1">
    <location>
        <begin position="1163"/>
        <end position="1182"/>
    </location>
</feature>
<evidence type="ECO:0008006" key="5">
    <source>
        <dbReference type="Google" id="ProtNLM"/>
    </source>
</evidence>
<feature type="transmembrane region" description="Helical" evidence="1">
    <location>
        <begin position="1026"/>
        <end position="1051"/>
    </location>
</feature>
<dbReference type="EMBL" id="MPUH01000363">
    <property type="protein sequence ID" value="OMJ81862.1"/>
    <property type="molecule type" value="Genomic_DNA"/>
</dbReference>
<keyword evidence="4" id="KW-1185">Reference proteome</keyword>
<gene>
    <name evidence="3" type="ORF">SteCoe_17561</name>
</gene>
<dbReference type="CDD" id="cd00064">
    <property type="entry name" value="FU"/>
    <property type="match status" value="1"/>
</dbReference>
<dbReference type="Gene3D" id="2.60.120.200">
    <property type="match status" value="1"/>
</dbReference>
<dbReference type="SUPFAM" id="SSF57184">
    <property type="entry name" value="Growth factor receptor domain"/>
    <property type="match status" value="1"/>
</dbReference>
<accession>A0A1R2BYI7</accession>
<proteinExistence type="predicted"/>
<dbReference type="InterPro" id="IPR009030">
    <property type="entry name" value="Growth_fac_rcpt_cys_sf"/>
</dbReference>
<dbReference type="Gene3D" id="2.10.220.10">
    <property type="entry name" value="Hormone Receptor, Insulin-like Growth Factor Receptor 1, Chain A, domain 2"/>
    <property type="match status" value="1"/>
</dbReference>
<evidence type="ECO:0000256" key="2">
    <source>
        <dbReference type="SAM" id="SignalP"/>
    </source>
</evidence>
<feature type="transmembrane region" description="Helical" evidence="1">
    <location>
        <begin position="1255"/>
        <end position="1276"/>
    </location>
</feature>
<dbReference type="SMART" id="SM00261">
    <property type="entry name" value="FU"/>
    <property type="match status" value="1"/>
</dbReference>
<name>A0A1R2BYI7_9CILI</name>
<keyword evidence="2" id="KW-0732">Signal</keyword>
<feature type="transmembrane region" description="Helical" evidence="1">
    <location>
        <begin position="1217"/>
        <end position="1235"/>
    </location>
</feature>
<feature type="signal peptide" evidence="2">
    <location>
        <begin position="1"/>
        <end position="17"/>
    </location>
</feature>
<dbReference type="InterPro" id="IPR006212">
    <property type="entry name" value="Furin_repeat"/>
</dbReference>
<feature type="chain" id="PRO_5012548643" description="TNFR-Cys domain-containing protein" evidence="2">
    <location>
        <begin position="18"/>
        <end position="1313"/>
    </location>
</feature>
<protein>
    <recommendedName>
        <fullName evidence="5">TNFR-Cys domain-containing protein</fullName>
    </recommendedName>
</protein>
<keyword evidence="1" id="KW-0472">Membrane</keyword>
<organism evidence="3 4">
    <name type="scientific">Stentor coeruleus</name>
    <dbReference type="NCBI Taxonomy" id="5963"/>
    <lineage>
        <taxon>Eukaryota</taxon>
        <taxon>Sar</taxon>
        <taxon>Alveolata</taxon>
        <taxon>Ciliophora</taxon>
        <taxon>Postciliodesmatophora</taxon>
        <taxon>Heterotrichea</taxon>
        <taxon>Heterotrichida</taxon>
        <taxon>Stentoridae</taxon>
        <taxon>Stentor</taxon>
    </lineage>
</organism>
<keyword evidence="1" id="KW-0812">Transmembrane</keyword>
<sequence>MCITLVLALAKLWSATGNNLYFSYINFDDQTVEFEVITGGIENNLMITDVYIYVYQEPPGVLKGEIFELKMTNGTIFAQFDYYCAGDFTLIAVSPGYTSARSSTFGRANNNGPCKIAQINANPTTVFVNDQTIITALMMDNYGDTIFINTIDFIELGESSFDSIGSLFSYQEPYSTLISFSTPGIKKVFTIFDSIFTCIFSVIVSDCTNKIEVTFPEESVQLIHTIFHFSLQIRILNYITGNYNIGNSYKATIDSIPSGINSVSKETNSIIANINSDMTIINELYFIRSGYYIITASYSDYCIGSSVGFTVYDKALIISFPNSLVKFIQPKCFACLFDVLIEGYSSDLITKLTEWSYHVYLVLEPLEKIISNQRTENGTVYFSNLSIDSQGEFYLKAYAFNFLDATSDLFTISNLFSWSISVNTSNSIIINFDEELSEDLLRSDFLLSIDSDLIITAIFVHNSGQDYCFNIYPNETLPNQIEFTLKITKSNIVSTKGKFLNCIVQKGTLYPYEIKCNSFEYYEILLKKCFECNENCLECTGPTYYECSKCKNFILEGVCLPLCPLGFIEKFNECIPDKTKILSFTFEGTKNYFYDDVYNIEAFGVTASSSLSESLPFSVYLRGAYFPGQSALKIDFTNKMLFGSYFAISLWIKPKSADSTIISKYSASKNLFFSINLKSFHLNIAIEIENKIYSITSNSILEIEWNHLLIIYKTSLGLSIIVNNIEETPSFFTNSKFIDKINSFLFIGSDSLFNNTYTGFIYTLDFFLTAPYVSELISSDCKECNYCLVSGSCINPCDFNQYYDFLYKKCTECLEECPKKIFNVVVSINQENVASLIFSEPLKYQLKKSQLEVSINKKIVNFVLKSDTLNIFYVIPEIPGNATSSSFLNITIISDIASVYNSLLHGKTLVALLFITEDFIAEKKLEANAKAAKAKAAKGSIAGVSITLGVSFMNFNLASFFDFANTAEMFYASYLMNIKMNKVLSEFLIGLRMQDLIPNAFAKIFDSNQGNDMPEKLKKLGIHNNLILISGGGQLTLLSIFISILISVLILSRKQWIKHKLNLLKIKSSFKYSIFLRFWLQTYFELTIISSFSLIHSKFDNITQIINAVICLIILSVQIFLLGVMLYAIFKRGMLVDENAITDFEKKFSTFFEEFKNTGLEMWMFYILYILRRSSLVLSYLFIKDEKLQLAICITFSLSVPLYIISFRSFKNIEQNISNFCGEITIAGFYTFILLDELKDDGIMNENNANICIEFIIAAWAMNIFFSSFRTILNIINKIRDCRNKKRLEKTKNNKVVPKTFLNIDTTANVINT</sequence>